<evidence type="ECO:0000313" key="2">
    <source>
        <dbReference type="EMBL" id="CAA9581348.1"/>
    </source>
</evidence>
<feature type="compositionally biased region" description="Basic and acidic residues" evidence="1">
    <location>
        <begin position="37"/>
        <end position="46"/>
    </location>
</feature>
<gene>
    <name evidence="2" type="ORF">AVDCRST_MAG87-3399</name>
</gene>
<feature type="compositionally biased region" description="Polar residues" evidence="1">
    <location>
        <begin position="1"/>
        <end position="11"/>
    </location>
</feature>
<feature type="compositionally biased region" description="Low complexity" evidence="1">
    <location>
        <begin position="12"/>
        <end position="36"/>
    </location>
</feature>
<protein>
    <submittedName>
        <fullName evidence="2">Uncharacterized protein</fullName>
    </submittedName>
</protein>
<organism evidence="2">
    <name type="scientific">uncultured Thermomicrobiales bacterium</name>
    <dbReference type="NCBI Taxonomy" id="1645740"/>
    <lineage>
        <taxon>Bacteria</taxon>
        <taxon>Pseudomonadati</taxon>
        <taxon>Thermomicrobiota</taxon>
        <taxon>Thermomicrobia</taxon>
        <taxon>Thermomicrobiales</taxon>
        <taxon>environmental samples</taxon>
    </lineage>
</organism>
<name>A0A6J4VPA5_9BACT</name>
<accession>A0A6J4VPA5</accession>
<feature type="region of interest" description="Disordered" evidence="1">
    <location>
        <begin position="1"/>
        <end position="46"/>
    </location>
</feature>
<evidence type="ECO:0000256" key="1">
    <source>
        <dbReference type="SAM" id="MobiDB-lite"/>
    </source>
</evidence>
<reference evidence="2" key="1">
    <citation type="submission" date="2020-02" db="EMBL/GenBank/DDBJ databases">
        <authorList>
            <person name="Meier V. D."/>
        </authorList>
    </citation>
    <scope>NUCLEOTIDE SEQUENCE</scope>
    <source>
        <strain evidence="2">AVDCRST_MAG87</strain>
    </source>
</reference>
<dbReference type="EMBL" id="CADCWJ010000742">
    <property type="protein sequence ID" value="CAA9581348.1"/>
    <property type="molecule type" value="Genomic_DNA"/>
</dbReference>
<sequence length="46" mass="4494">GGSTRVSSGPESSGSTVAVSASSASRKRTAPSAARPSADDAETRRS</sequence>
<feature type="non-terminal residue" evidence="2">
    <location>
        <position position="46"/>
    </location>
</feature>
<feature type="non-terminal residue" evidence="2">
    <location>
        <position position="1"/>
    </location>
</feature>
<proteinExistence type="predicted"/>
<dbReference type="AlphaFoldDB" id="A0A6J4VPA5"/>